<dbReference type="AlphaFoldDB" id="A0A815LD90"/>
<comment type="caution">
    <text evidence="2">The sequence shown here is derived from an EMBL/GenBank/DDBJ whole genome shotgun (WGS) entry which is preliminary data.</text>
</comment>
<organism evidence="2 3">
    <name type="scientific">Adineta ricciae</name>
    <name type="common">Rotifer</name>
    <dbReference type="NCBI Taxonomy" id="249248"/>
    <lineage>
        <taxon>Eukaryota</taxon>
        <taxon>Metazoa</taxon>
        <taxon>Spiralia</taxon>
        <taxon>Gnathifera</taxon>
        <taxon>Rotifera</taxon>
        <taxon>Eurotatoria</taxon>
        <taxon>Bdelloidea</taxon>
        <taxon>Adinetida</taxon>
        <taxon>Adinetidae</taxon>
        <taxon>Adineta</taxon>
    </lineage>
</organism>
<accession>A0A815LD90</accession>
<keyword evidence="3" id="KW-1185">Reference proteome</keyword>
<evidence type="ECO:0000313" key="2">
    <source>
        <dbReference type="EMBL" id="CAF1405490.1"/>
    </source>
</evidence>
<feature type="chain" id="PRO_5032571877" evidence="1">
    <location>
        <begin position="28"/>
        <end position="289"/>
    </location>
</feature>
<gene>
    <name evidence="2" type="ORF">XAT740_LOCUS34384</name>
</gene>
<name>A0A815LD90_ADIRI</name>
<evidence type="ECO:0000256" key="1">
    <source>
        <dbReference type="SAM" id="SignalP"/>
    </source>
</evidence>
<sequence length="289" mass="32296">MISIYNQLKMLKTFALLLITCAAFATALKQHRTVGIIENGMFIEQTVTHYDDLHVIEVPQHGDRAQIMAYLDFRSGLQLIKDVRSQRCQLSNMEAATRIAHSKMVSMKSADNGLSMPDLPVDASGVEEIRVFKLERQDVIQNISHLRLEFQQACAGLAIHWADSVNENDVDGMVRNGELMYDKQEKIMIQPTNPDSRLNQRNSCNPNPQLMPPTQFTCHGNCVNQKCIAMSNSGYYFILCPLNGSIGQSCATHVAHTNGKCKLCCNDPKSSCLPPSNSGFWQRCDCVVI</sequence>
<dbReference type="Proteomes" id="UP000663828">
    <property type="component" value="Unassembled WGS sequence"/>
</dbReference>
<evidence type="ECO:0000313" key="3">
    <source>
        <dbReference type="Proteomes" id="UP000663828"/>
    </source>
</evidence>
<dbReference type="EMBL" id="CAJNOR010003354">
    <property type="protein sequence ID" value="CAF1405490.1"/>
    <property type="molecule type" value="Genomic_DNA"/>
</dbReference>
<proteinExistence type="predicted"/>
<reference evidence="2" key="1">
    <citation type="submission" date="2021-02" db="EMBL/GenBank/DDBJ databases">
        <authorList>
            <person name="Nowell W R."/>
        </authorList>
    </citation>
    <scope>NUCLEOTIDE SEQUENCE</scope>
</reference>
<protein>
    <submittedName>
        <fullName evidence="2">Uncharacterized protein</fullName>
    </submittedName>
</protein>
<keyword evidence="1" id="KW-0732">Signal</keyword>
<feature type="signal peptide" evidence="1">
    <location>
        <begin position="1"/>
        <end position="27"/>
    </location>
</feature>